<dbReference type="PANTHER" id="PTHR48081">
    <property type="entry name" value="AB HYDROLASE SUPERFAMILY PROTEIN C4A8.06C"/>
    <property type="match status" value="1"/>
</dbReference>
<dbReference type="Proteomes" id="UP001162087">
    <property type="component" value="Chromosome 7"/>
</dbReference>
<dbReference type="InterPro" id="IPR019436">
    <property type="entry name" value="Say1-like"/>
</dbReference>
<dbReference type="GO" id="GO:0016787">
    <property type="term" value="F:hydrolase activity"/>
    <property type="evidence" value="ECO:0007669"/>
    <property type="project" value="UniProtKB-KW"/>
</dbReference>
<reference evidence="1" key="1">
    <citation type="submission" date="2022-10" db="EMBL/GenBank/DDBJ databases">
        <authorList>
            <person name="Byrne P K."/>
        </authorList>
    </citation>
    <scope>NUCLEOTIDE SEQUENCE</scope>
    <source>
        <strain evidence="1">IFO1802</strain>
    </source>
</reference>
<dbReference type="InterPro" id="IPR050300">
    <property type="entry name" value="GDXG_lipolytic_enzyme"/>
</dbReference>
<dbReference type="SUPFAM" id="SSF53474">
    <property type="entry name" value="alpha/beta-Hydrolases"/>
    <property type="match status" value="1"/>
</dbReference>
<gene>
    <name evidence="1" type="primary">SKDI07G5120</name>
    <name evidence="1" type="ORF">SKDI_07G5120</name>
</gene>
<accession>A0AA35NR06</accession>
<dbReference type="EMBL" id="OX365902">
    <property type="protein sequence ID" value="CAI4063026.1"/>
    <property type="molecule type" value="Genomic_DNA"/>
</dbReference>
<dbReference type="InterPro" id="IPR029058">
    <property type="entry name" value="AB_hydrolase_fold"/>
</dbReference>
<dbReference type="OrthoDB" id="2152029at2759"/>
<sequence length="425" mass="49241">MPRNTDPGSKSVYYRRFQDNDPNEVELSEDARENDATFRWSALHLHLLHGLKFITLLLTVVPVCIFFDSMKIIVQRKRRFCLDHLNRIFLRQSSWILDERICQYVLNPLFVCLYPSTFSNPTYVRYEVPIEDQESPENNIFQNRALNAPKVINAKFYHYFTPEGFDPSTDPVLVFYHGGGYALKLTPTSLSFLNNMRNAFPKMAIIVPDYTVTATDEQSKKYPLQILQNVAVFDYVSNTIGCRNVMIMGDSAGGNAVLNIVLYLSKCHRDVYPKKVIAISPWANATFLHEGEKKYMQRTQQWDGLCLKSHSMFGRMFVGRNPNVDFTGDPFVNIERNFETKEWQEILKKCSVMITYGSDELLSLQNEILAKKMSKASEGFDHFTSKNVLVEHQGYHTGPILNYSRDMDWWTRIPSIARILEFMHS</sequence>
<keyword evidence="2" id="KW-1185">Reference proteome</keyword>
<proteinExistence type="predicted"/>
<dbReference type="Pfam" id="PF10340">
    <property type="entry name" value="Say1_Mug180"/>
    <property type="match status" value="1"/>
</dbReference>
<evidence type="ECO:0000313" key="1">
    <source>
        <dbReference type="EMBL" id="CAI4063026.1"/>
    </source>
</evidence>
<evidence type="ECO:0000313" key="2">
    <source>
        <dbReference type="Proteomes" id="UP001162087"/>
    </source>
</evidence>
<dbReference type="Gene3D" id="3.40.50.1820">
    <property type="entry name" value="alpha/beta hydrolase"/>
    <property type="match status" value="1"/>
</dbReference>
<dbReference type="PANTHER" id="PTHR48081:SF8">
    <property type="entry name" value="ALPHA_BETA HYDROLASE FOLD-3 DOMAIN-CONTAINING PROTEIN-RELATED"/>
    <property type="match status" value="1"/>
</dbReference>
<protein>
    <submittedName>
        <fullName evidence="1">Uncharacterized protein</fullName>
    </submittedName>
</protein>
<name>A0AA35NR06_SACK1</name>
<organism evidence="1 2">
    <name type="scientific">Saccharomyces kudriavzevii (strain ATCC MYA-4449 / AS 2.2408 / CBS 8840 / NBRC 1802 / NCYC 2889)</name>
    <name type="common">Yeast</name>
    <dbReference type="NCBI Taxonomy" id="226230"/>
    <lineage>
        <taxon>Eukaryota</taxon>
        <taxon>Fungi</taxon>
        <taxon>Dikarya</taxon>
        <taxon>Ascomycota</taxon>
        <taxon>Saccharomycotina</taxon>
        <taxon>Saccharomycetes</taxon>
        <taxon>Saccharomycetales</taxon>
        <taxon>Saccharomycetaceae</taxon>
        <taxon>Saccharomyces</taxon>
    </lineage>
</organism>